<dbReference type="Proteomes" id="UP001057402">
    <property type="component" value="Chromosome 8"/>
</dbReference>
<keyword evidence="2" id="KW-1185">Reference proteome</keyword>
<comment type="caution">
    <text evidence="1">The sequence shown here is derived from an EMBL/GenBank/DDBJ whole genome shotgun (WGS) entry which is preliminary data.</text>
</comment>
<gene>
    <name evidence="1" type="ORF">MLD38_028391</name>
</gene>
<reference evidence="2" key="1">
    <citation type="journal article" date="2023" name="Front. Plant Sci.">
        <title>Chromosomal-level genome assembly of Melastoma candidum provides insights into trichome evolution.</title>
        <authorList>
            <person name="Zhong Y."/>
            <person name="Wu W."/>
            <person name="Sun C."/>
            <person name="Zou P."/>
            <person name="Liu Y."/>
            <person name="Dai S."/>
            <person name="Zhou R."/>
        </authorList>
    </citation>
    <scope>NUCLEOTIDE SEQUENCE [LARGE SCALE GENOMIC DNA]</scope>
</reference>
<name>A0ACB9N0Z6_9MYRT</name>
<organism evidence="1 2">
    <name type="scientific">Melastoma candidum</name>
    <dbReference type="NCBI Taxonomy" id="119954"/>
    <lineage>
        <taxon>Eukaryota</taxon>
        <taxon>Viridiplantae</taxon>
        <taxon>Streptophyta</taxon>
        <taxon>Embryophyta</taxon>
        <taxon>Tracheophyta</taxon>
        <taxon>Spermatophyta</taxon>
        <taxon>Magnoliopsida</taxon>
        <taxon>eudicotyledons</taxon>
        <taxon>Gunneridae</taxon>
        <taxon>Pentapetalae</taxon>
        <taxon>rosids</taxon>
        <taxon>malvids</taxon>
        <taxon>Myrtales</taxon>
        <taxon>Melastomataceae</taxon>
        <taxon>Melastomatoideae</taxon>
        <taxon>Melastomateae</taxon>
        <taxon>Melastoma</taxon>
    </lineage>
</organism>
<evidence type="ECO:0000313" key="2">
    <source>
        <dbReference type="Proteomes" id="UP001057402"/>
    </source>
</evidence>
<sequence length="215" mass="24243">MEGQTYNPATPLFPSGQTPNSGLFGQSAPSLFPQSQLPAGIFAALVKLDEGNYLLWKSQILTAIIASGFEEFIFGHTPQPARFLDESESLQNPDYKQWQRTDKAIMSLLFSSLTSAPLSQVICCKTSCEVWETLRSRYESTSPSRILNLWLQMQQLKKDGRTMQQYLNCLKSLSDQLGAVGEPVKYRDYLWHMLEGLPTEYDAIVTAIYSRTDQP</sequence>
<evidence type="ECO:0000313" key="1">
    <source>
        <dbReference type="EMBL" id="KAI4330083.1"/>
    </source>
</evidence>
<protein>
    <submittedName>
        <fullName evidence="1">Uncharacterized protein</fullName>
    </submittedName>
</protein>
<accession>A0ACB9N0Z6</accession>
<dbReference type="EMBL" id="CM042887">
    <property type="protein sequence ID" value="KAI4330083.1"/>
    <property type="molecule type" value="Genomic_DNA"/>
</dbReference>
<proteinExistence type="predicted"/>